<dbReference type="InterPro" id="IPR046867">
    <property type="entry name" value="AldOxase/xan_DH_MoCoBD2"/>
</dbReference>
<accession>A0A1W6ZY51</accession>
<dbReference type="Gene3D" id="3.90.1170.50">
    <property type="entry name" value="Aldehyde oxidase/xanthine dehydrogenase, a/b hammerhead"/>
    <property type="match status" value="1"/>
</dbReference>
<dbReference type="InterPro" id="IPR036856">
    <property type="entry name" value="Ald_Oxase/Xan_DH_a/b_sf"/>
</dbReference>
<organism evidence="3 4">
    <name type="scientific">Pseudorhodoplanes sinuspersici</name>
    <dbReference type="NCBI Taxonomy" id="1235591"/>
    <lineage>
        <taxon>Bacteria</taxon>
        <taxon>Pseudomonadati</taxon>
        <taxon>Pseudomonadota</taxon>
        <taxon>Alphaproteobacteria</taxon>
        <taxon>Hyphomicrobiales</taxon>
        <taxon>Pseudorhodoplanes</taxon>
    </lineage>
</organism>
<sequence>MAKFGIGQAVKRVEDQRFLTGKGRYVEDINLPNQAYAVAVGSPHAHAKILSVDTSKAAAAPGVLAVLTGADVIADKLGGLTAHPMPEEVGAPAGFRTFQPLLNHDRVRFVGDRVAFVVAETLMQARDAADLVEVEYDELPAVADLEDAAKEGAAKVWDENQKGNWAFGLMFGDQGATDAAFAKAKHQVKLRVEHNRLAPNAMEPRVAIGDYSEADDQYTLYTCSQNPHGVRMELSHVFHCAESQIRVISPDVGGGFGLKGSPFPDDCAVLWASKRLGRPVKWVATRTESILTDRHGREMVMYGEMALDESGKILGLRAKALYQVGAYFVGPGLVPAAFALRFMPEAYDIQALHVMVQGLLTNTSPVGPYRGAGRPEAAYFTERMIEHAARQIGIPSDEIRRRNLIPESKLPYTTPTFWVYDSGEFHRVMEKCLTVSDWNGYEARKKKSESEGKLRGRAVTFYIEQGGIFNDRMDLRFDPSGSVSIIAGTHSHGQGHATVFAQLVHEWLGVPFETIRYIQGDTGQVAFGRGTYAARSSLVGGNALKVASDMIIEKAKPMAAALMEAAEGDLEFKDGSFRVVGTDKTMPLPEVAKAFYAPMGPLTEKMGVGLEANGTYSTNPPNHPNGSHVCELEIDPETGVVTIDRYFVVDDLGVVLNPMIVRGQIHGGVAQGIGQALVEHAVYDKGSAQMLAATFMDYGMPRADMFPEIESHLEEVPSKTNPLGVKGIGESGTIGAPPTVINAILDALKPYGVEQIDMPATPSRVWDAIQKSQSKAKAA</sequence>
<reference evidence="3 4" key="1">
    <citation type="submission" date="2017-05" db="EMBL/GenBank/DDBJ databases">
        <title>Full genome sequence of Pseudorhodoplanes sinuspersici.</title>
        <authorList>
            <person name="Dastgheib S.M.M."/>
            <person name="Shavandi M."/>
            <person name="Tirandaz H."/>
        </authorList>
    </citation>
    <scope>NUCLEOTIDE SEQUENCE [LARGE SCALE GENOMIC DNA]</scope>
    <source>
        <strain evidence="3 4">RIPI110</strain>
    </source>
</reference>
<dbReference type="InterPro" id="IPR037165">
    <property type="entry name" value="AldOxase/xan_DH_Mopterin-bd_sf"/>
</dbReference>
<evidence type="ECO:0000313" key="4">
    <source>
        <dbReference type="Proteomes" id="UP000194137"/>
    </source>
</evidence>
<dbReference type="Pfam" id="PF20256">
    <property type="entry name" value="MoCoBD_2"/>
    <property type="match status" value="1"/>
</dbReference>
<evidence type="ECO:0000313" key="3">
    <source>
        <dbReference type="EMBL" id="ARQ02274.1"/>
    </source>
</evidence>
<evidence type="ECO:0000256" key="1">
    <source>
        <dbReference type="ARBA" id="ARBA00022505"/>
    </source>
</evidence>
<dbReference type="GO" id="GO:0005506">
    <property type="term" value="F:iron ion binding"/>
    <property type="evidence" value="ECO:0007669"/>
    <property type="project" value="InterPro"/>
</dbReference>
<keyword evidence="4" id="KW-1185">Reference proteome</keyword>
<dbReference type="Gene3D" id="3.30.365.10">
    <property type="entry name" value="Aldehyde oxidase/xanthine dehydrogenase, molybdopterin binding domain"/>
    <property type="match status" value="4"/>
</dbReference>
<dbReference type="GO" id="GO:0016491">
    <property type="term" value="F:oxidoreductase activity"/>
    <property type="evidence" value="ECO:0007669"/>
    <property type="project" value="UniProtKB-KW"/>
</dbReference>
<dbReference type="Pfam" id="PF01315">
    <property type="entry name" value="Ald_Xan_dh_C"/>
    <property type="match status" value="1"/>
</dbReference>
<dbReference type="Proteomes" id="UP000194137">
    <property type="component" value="Chromosome"/>
</dbReference>
<dbReference type="AlphaFoldDB" id="A0A1W6ZY51"/>
<dbReference type="SUPFAM" id="SSF56003">
    <property type="entry name" value="Molybdenum cofactor-binding domain"/>
    <property type="match status" value="1"/>
</dbReference>
<dbReference type="EMBL" id="CP021112">
    <property type="protein sequence ID" value="ARQ02274.1"/>
    <property type="molecule type" value="Genomic_DNA"/>
</dbReference>
<dbReference type="RefSeq" id="WP_086090705.1">
    <property type="nucleotide sequence ID" value="NZ_CP021112.1"/>
</dbReference>
<dbReference type="SMART" id="SM01008">
    <property type="entry name" value="Ald_Xan_dh_C"/>
    <property type="match status" value="1"/>
</dbReference>
<dbReference type="STRING" id="1235591.CAK95_26610"/>
<dbReference type="InterPro" id="IPR000674">
    <property type="entry name" value="Ald_Oxase/Xan_DH_a/b"/>
</dbReference>
<dbReference type="Pfam" id="PF02738">
    <property type="entry name" value="MoCoBD_1"/>
    <property type="match status" value="1"/>
</dbReference>
<dbReference type="InterPro" id="IPR016208">
    <property type="entry name" value="Ald_Oxase/xanthine_DH-like"/>
</dbReference>
<keyword evidence="2" id="KW-0560">Oxidoreductase</keyword>
<proteinExistence type="predicted"/>
<dbReference type="OrthoDB" id="9758509at2"/>
<gene>
    <name evidence="3" type="ORF">CAK95_26610</name>
</gene>
<protein>
    <submittedName>
        <fullName evidence="3">Carbon monoxide dehydrogenase</fullName>
    </submittedName>
</protein>
<name>A0A1W6ZY51_9HYPH</name>
<dbReference type="InterPro" id="IPR008274">
    <property type="entry name" value="AldOxase/xan_DH_MoCoBD1"/>
</dbReference>
<keyword evidence="1" id="KW-0500">Molybdenum</keyword>
<dbReference type="PANTHER" id="PTHR11908">
    <property type="entry name" value="XANTHINE DEHYDROGENASE"/>
    <property type="match status" value="1"/>
</dbReference>
<dbReference type="KEGG" id="psin:CAK95_26610"/>
<dbReference type="PANTHER" id="PTHR11908:SF132">
    <property type="entry name" value="ALDEHYDE OXIDASE 1-RELATED"/>
    <property type="match status" value="1"/>
</dbReference>
<dbReference type="SUPFAM" id="SSF54665">
    <property type="entry name" value="CO dehydrogenase molybdoprotein N-domain-like"/>
    <property type="match status" value="1"/>
</dbReference>
<evidence type="ECO:0000256" key="2">
    <source>
        <dbReference type="ARBA" id="ARBA00023002"/>
    </source>
</evidence>